<name>A0A5C4M6P4_9PSEU</name>
<reference evidence="3 4" key="1">
    <citation type="submission" date="2019-06" db="EMBL/GenBank/DDBJ databases">
        <title>Amycolatopsis alkalitolerans sp. nov., isolated from Gastrodia elata Blume.</title>
        <authorList>
            <person name="Narsing Rao M.P."/>
            <person name="Li W.J."/>
        </authorList>
    </citation>
    <scope>NUCLEOTIDE SEQUENCE [LARGE SCALE GENOMIC DNA]</scope>
    <source>
        <strain evidence="3 4">SYSUP0005</strain>
    </source>
</reference>
<dbReference type="InterPro" id="IPR013691">
    <property type="entry name" value="MeTrfase_14"/>
</dbReference>
<dbReference type="AlphaFoldDB" id="A0A5C4M6P4"/>
<dbReference type="InterPro" id="IPR013630">
    <property type="entry name" value="Methyltransf_Zn-bd_dom_put"/>
</dbReference>
<accession>A0A5C4M6P4</accession>
<evidence type="ECO:0000313" key="4">
    <source>
        <dbReference type="Proteomes" id="UP000305546"/>
    </source>
</evidence>
<dbReference type="Gene3D" id="3.40.50.720">
    <property type="entry name" value="NAD(P)-binding Rossmann-like Domain"/>
    <property type="match status" value="1"/>
</dbReference>
<dbReference type="InterPro" id="IPR038576">
    <property type="entry name" value="Methyltransf_Zn-bd_dom_put_sf"/>
</dbReference>
<gene>
    <name evidence="3" type="ORF">FG385_11985</name>
</gene>
<dbReference type="GO" id="GO:0016740">
    <property type="term" value="F:transferase activity"/>
    <property type="evidence" value="ECO:0007669"/>
    <property type="project" value="UniProtKB-KW"/>
</dbReference>
<dbReference type="Pfam" id="PF08421">
    <property type="entry name" value="Methyltransf_13"/>
    <property type="match status" value="1"/>
</dbReference>
<dbReference type="Gene3D" id="3.40.50.150">
    <property type="entry name" value="Vaccinia Virus protein VP39"/>
    <property type="match status" value="1"/>
</dbReference>
<proteinExistence type="predicted"/>
<feature type="domain" description="C-methyltransferase" evidence="2">
    <location>
        <begin position="209"/>
        <end position="358"/>
    </location>
</feature>
<dbReference type="RefSeq" id="WP_139096756.1">
    <property type="nucleotide sequence ID" value="NZ_VDFW01000008.1"/>
</dbReference>
<protein>
    <submittedName>
        <fullName evidence="3">Transferase</fullName>
    </submittedName>
</protein>
<feature type="domain" description="Methyltransferase putative zinc binding" evidence="1">
    <location>
        <begin position="4"/>
        <end position="56"/>
    </location>
</feature>
<dbReference type="OrthoDB" id="3637131at2"/>
<sequence length="359" mass="37798">MPSCRSCGTTAGGYVLDLGEQAPCDLFPLATDPGPDPLFRLRMWLCGQCSLAQLVEDPGTAEEPAGVEPRALTEQAADAVRALTAAGIARPGATVVEYGSPHGGSWLPLLRAEGMREAGPGERADLVLDCFGLMHEPDQRAAMAARAGRIAPGGALLMQFHSLASILAQRQWNALRHGHFAYYSTPAAVTLAGTAGLRPGRSWSFPLYGGTVLLELGPDAEPAPGTEDLLRHETASGVTDPEAVAGLGRAAREGAGRLREQLTEYAKAGRRVLGYGAASRAVALLRHARIDAGLLPAIVDVSAAKHGRRMPASTIPIVGPEVLRRDPPDALLLFVPDLLAEVRAAFPALDNNHCEWLVA</sequence>
<dbReference type="Proteomes" id="UP000305546">
    <property type="component" value="Unassembled WGS sequence"/>
</dbReference>
<keyword evidence="4" id="KW-1185">Reference proteome</keyword>
<keyword evidence="3" id="KW-0808">Transferase</keyword>
<dbReference type="SUPFAM" id="SSF53335">
    <property type="entry name" value="S-adenosyl-L-methionine-dependent methyltransferases"/>
    <property type="match status" value="1"/>
</dbReference>
<dbReference type="InterPro" id="IPR029063">
    <property type="entry name" value="SAM-dependent_MTases_sf"/>
</dbReference>
<evidence type="ECO:0000259" key="1">
    <source>
        <dbReference type="Pfam" id="PF08421"/>
    </source>
</evidence>
<evidence type="ECO:0000259" key="2">
    <source>
        <dbReference type="Pfam" id="PF08484"/>
    </source>
</evidence>
<dbReference type="EMBL" id="VDFW01000008">
    <property type="protein sequence ID" value="TNC26467.1"/>
    <property type="molecule type" value="Genomic_DNA"/>
</dbReference>
<dbReference type="Pfam" id="PF08484">
    <property type="entry name" value="Methyltransf_14"/>
    <property type="match status" value="1"/>
</dbReference>
<evidence type="ECO:0000313" key="3">
    <source>
        <dbReference type="EMBL" id="TNC26467.1"/>
    </source>
</evidence>
<organism evidence="3 4">
    <name type="scientific">Amycolatopsis alkalitolerans</name>
    <dbReference type="NCBI Taxonomy" id="2547244"/>
    <lineage>
        <taxon>Bacteria</taxon>
        <taxon>Bacillati</taxon>
        <taxon>Actinomycetota</taxon>
        <taxon>Actinomycetes</taxon>
        <taxon>Pseudonocardiales</taxon>
        <taxon>Pseudonocardiaceae</taxon>
        <taxon>Amycolatopsis</taxon>
    </lineage>
</organism>
<comment type="caution">
    <text evidence="3">The sequence shown here is derived from an EMBL/GenBank/DDBJ whole genome shotgun (WGS) entry which is preliminary data.</text>
</comment>
<dbReference type="Gene3D" id="6.20.50.110">
    <property type="entry name" value="Methyltransferase, zinc-binding domain"/>
    <property type="match status" value="1"/>
</dbReference>